<dbReference type="OMA" id="VHMHYTG"/>
<feature type="chain" id="PRO_5004067097" description="peptidylprolyl isomerase" evidence="6">
    <location>
        <begin position="21"/>
        <end position="147"/>
    </location>
</feature>
<evidence type="ECO:0000256" key="3">
    <source>
        <dbReference type="ARBA" id="ARBA00023110"/>
    </source>
</evidence>
<dbReference type="InterPro" id="IPR044609">
    <property type="entry name" value="FKBP2/11"/>
</dbReference>
<dbReference type="STRING" id="1858805.M5FRB3"/>
<dbReference type="Gene3D" id="3.10.50.40">
    <property type="match status" value="1"/>
</dbReference>
<keyword evidence="6" id="KW-0732">Signal</keyword>
<dbReference type="GeneID" id="63689114"/>
<evidence type="ECO:0000313" key="9">
    <source>
        <dbReference type="Proteomes" id="UP000030653"/>
    </source>
</evidence>
<evidence type="ECO:0000259" key="7">
    <source>
        <dbReference type="PROSITE" id="PS50059"/>
    </source>
</evidence>
<dbReference type="AlphaFoldDB" id="M5FRB3"/>
<evidence type="ECO:0000256" key="1">
    <source>
        <dbReference type="ARBA" id="ARBA00000971"/>
    </source>
</evidence>
<dbReference type="InterPro" id="IPR001179">
    <property type="entry name" value="PPIase_FKBP_dom"/>
</dbReference>
<dbReference type="PANTHER" id="PTHR45779">
    <property type="entry name" value="PEPTIDYLPROLYL ISOMERASE"/>
    <property type="match status" value="1"/>
</dbReference>
<evidence type="ECO:0000256" key="5">
    <source>
        <dbReference type="PROSITE-ProRule" id="PRU00277"/>
    </source>
</evidence>
<evidence type="ECO:0000256" key="4">
    <source>
        <dbReference type="ARBA" id="ARBA00023235"/>
    </source>
</evidence>
<dbReference type="EC" id="5.2.1.8" evidence="2 5"/>
<feature type="signal peptide" evidence="6">
    <location>
        <begin position="1"/>
        <end position="20"/>
    </location>
</feature>
<dbReference type="HOGENOM" id="CLU_013615_8_2_1"/>
<evidence type="ECO:0000256" key="2">
    <source>
        <dbReference type="ARBA" id="ARBA00013194"/>
    </source>
</evidence>
<keyword evidence="3 5" id="KW-0697">Rotamase</keyword>
<dbReference type="GO" id="GO:0005783">
    <property type="term" value="C:endoplasmic reticulum"/>
    <property type="evidence" value="ECO:0007669"/>
    <property type="project" value="TreeGrafter"/>
</dbReference>
<dbReference type="FunFam" id="3.10.50.40:FF:000006">
    <property type="entry name" value="Peptidyl-prolyl cis-trans isomerase"/>
    <property type="match status" value="1"/>
</dbReference>
<proteinExistence type="predicted"/>
<reference evidence="8 9" key="1">
    <citation type="journal article" date="2012" name="Science">
        <title>The Paleozoic origin of enzymatic lignin decomposition reconstructed from 31 fungal genomes.</title>
        <authorList>
            <person name="Floudas D."/>
            <person name="Binder M."/>
            <person name="Riley R."/>
            <person name="Barry K."/>
            <person name="Blanchette R.A."/>
            <person name="Henrissat B."/>
            <person name="Martinez A.T."/>
            <person name="Otillar R."/>
            <person name="Spatafora J.W."/>
            <person name="Yadav J.S."/>
            <person name="Aerts A."/>
            <person name="Benoit I."/>
            <person name="Boyd A."/>
            <person name="Carlson A."/>
            <person name="Copeland A."/>
            <person name="Coutinho P.M."/>
            <person name="de Vries R.P."/>
            <person name="Ferreira P."/>
            <person name="Findley K."/>
            <person name="Foster B."/>
            <person name="Gaskell J."/>
            <person name="Glotzer D."/>
            <person name="Gorecki P."/>
            <person name="Heitman J."/>
            <person name="Hesse C."/>
            <person name="Hori C."/>
            <person name="Igarashi K."/>
            <person name="Jurgens J.A."/>
            <person name="Kallen N."/>
            <person name="Kersten P."/>
            <person name="Kohler A."/>
            <person name="Kuees U."/>
            <person name="Kumar T.K.A."/>
            <person name="Kuo A."/>
            <person name="LaButti K."/>
            <person name="Larrondo L.F."/>
            <person name="Lindquist E."/>
            <person name="Ling A."/>
            <person name="Lombard V."/>
            <person name="Lucas S."/>
            <person name="Lundell T."/>
            <person name="Martin R."/>
            <person name="McLaughlin D.J."/>
            <person name="Morgenstern I."/>
            <person name="Morin E."/>
            <person name="Murat C."/>
            <person name="Nagy L.G."/>
            <person name="Nolan M."/>
            <person name="Ohm R.A."/>
            <person name="Patyshakuliyeva A."/>
            <person name="Rokas A."/>
            <person name="Ruiz-Duenas F.J."/>
            <person name="Sabat G."/>
            <person name="Salamov A."/>
            <person name="Samejima M."/>
            <person name="Schmutz J."/>
            <person name="Slot J.C."/>
            <person name="St John F."/>
            <person name="Stenlid J."/>
            <person name="Sun H."/>
            <person name="Sun S."/>
            <person name="Syed K."/>
            <person name="Tsang A."/>
            <person name="Wiebenga A."/>
            <person name="Young D."/>
            <person name="Pisabarro A."/>
            <person name="Eastwood D.C."/>
            <person name="Martin F."/>
            <person name="Cullen D."/>
            <person name="Grigoriev I.V."/>
            <person name="Hibbett D.S."/>
        </authorList>
    </citation>
    <scope>NUCLEOTIDE SEQUENCE [LARGE SCALE GENOMIC DNA]</scope>
    <source>
        <strain evidence="8 9">DJM-731 SS1</strain>
    </source>
</reference>
<dbReference type="PANTHER" id="PTHR45779:SF7">
    <property type="entry name" value="PEPTIDYLPROLYL ISOMERASE"/>
    <property type="match status" value="1"/>
</dbReference>
<name>M5FRB3_DACPD</name>
<dbReference type="Proteomes" id="UP000030653">
    <property type="component" value="Unassembled WGS sequence"/>
</dbReference>
<evidence type="ECO:0000313" key="8">
    <source>
        <dbReference type="EMBL" id="EJT97479.1"/>
    </source>
</evidence>
<gene>
    <name evidence="8" type="ORF">DACRYDRAFT_25191</name>
</gene>
<keyword evidence="9" id="KW-1185">Reference proteome</keyword>
<accession>M5FRB3</accession>
<keyword evidence="4 5" id="KW-0413">Isomerase</keyword>
<protein>
    <recommendedName>
        <fullName evidence="2 5">peptidylprolyl isomerase</fullName>
        <ecNumber evidence="2 5">5.2.1.8</ecNumber>
    </recommendedName>
</protein>
<dbReference type="OrthoDB" id="1902587at2759"/>
<dbReference type="SUPFAM" id="SSF54534">
    <property type="entry name" value="FKBP-like"/>
    <property type="match status" value="1"/>
</dbReference>
<dbReference type="Pfam" id="PF00254">
    <property type="entry name" value="FKBP_C"/>
    <property type="match status" value="1"/>
</dbReference>
<organism evidence="8 9">
    <name type="scientific">Dacryopinax primogenitus (strain DJM 731)</name>
    <name type="common">Brown rot fungus</name>
    <dbReference type="NCBI Taxonomy" id="1858805"/>
    <lineage>
        <taxon>Eukaryota</taxon>
        <taxon>Fungi</taxon>
        <taxon>Dikarya</taxon>
        <taxon>Basidiomycota</taxon>
        <taxon>Agaricomycotina</taxon>
        <taxon>Dacrymycetes</taxon>
        <taxon>Dacrymycetales</taxon>
        <taxon>Dacrymycetaceae</taxon>
        <taxon>Dacryopinax</taxon>
    </lineage>
</organism>
<feature type="domain" description="PPIase FKBP-type" evidence="7">
    <location>
        <begin position="49"/>
        <end position="138"/>
    </location>
</feature>
<dbReference type="EMBL" id="JH795877">
    <property type="protein sequence ID" value="EJT97479.1"/>
    <property type="molecule type" value="Genomic_DNA"/>
</dbReference>
<evidence type="ECO:0000256" key="6">
    <source>
        <dbReference type="SAM" id="SignalP"/>
    </source>
</evidence>
<dbReference type="RefSeq" id="XP_040624377.1">
    <property type="nucleotide sequence ID" value="XM_040774052.1"/>
</dbReference>
<dbReference type="InterPro" id="IPR046357">
    <property type="entry name" value="PPIase_dom_sf"/>
</dbReference>
<comment type="catalytic activity">
    <reaction evidence="1 5">
        <text>[protein]-peptidylproline (omega=180) = [protein]-peptidylproline (omega=0)</text>
        <dbReference type="Rhea" id="RHEA:16237"/>
        <dbReference type="Rhea" id="RHEA-COMP:10747"/>
        <dbReference type="Rhea" id="RHEA-COMP:10748"/>
        <dbReference type="ChEBI" id="CHEBI:83833"/>
        <dbReference type="ChEBI" id="CHEBI:83834"/>
        <dbReference type="EC" id="5.2.1.8"/>
    </reaction>
</comment>
<dbReference type="PROSITE" id="PS50059">
    <property type="entry name" value="FKBP_PPIASE"/>
    <property type="match status" value="1"/>
</dbReference>
<sequence>MQFSLLPLLSLLVLFSSVLAQPGEPGQVDELKIDVIFKPEECPIQSRNGDAMSMHYTGTLASNGNKFDSSRDRNSPFQFTLGQGRVIKGWEEGLKDMCITERRRLTIPANMAYGSRGAGAKIPGGATLVFDVELLGIKNRAPEKDEL</sequence>
<dbReference type="GO" id="GO:0003755">
    <property type="term" value="F:peptidyl-prolyl cis-trans isomerase activity"/>
    <property type="evidence" value="ECO:0007669"/>
    <property type="project" value="UniProtKB-KW"/>
</dbReference>